<protein>
    <submittedName>
        <fullName evidence="1">Uncharacterized protein</fullName>
    </submittedName>
</protein>
<comment type="caution">
    <text evidence="1">The sequence shown here is derived from an EMBL/GenBank/DDBJ whole genome shotgun (WGS) entry which is preliminary data.</text>
</comment>
<keyword evidence="2" id="KW-1185">Reference proteome</keyword>
<sequence>MFANIDEHLLREQRKGPNTSICIFDVFTGDITMKLFKALSTITLALLATYANAKTNDVKTTDLAQLEPVNKAELMLSVELHLADSIKQMNSALTTQAAKKLVLAQNDKAAVKKPFEAKIALLAE</sequence>
<proteinExistence type="predicted"/>
<organism evidence="1 2">
    <name type="scientific">Thalassotalea insulae</name>
    <dbReference type="NCBI Taxonomy" id="2056778"/>
    <lineage>
        <taxon>Bacteria</taxon>
        <taxon>Pseudomonadati</taxon>
        <taxon>Pseudomonadota</taxon>
        <taxon>Gammaproteobacteria</taxon>
        <taxon>Alteromonadales</taxon>
        <taxon>Colwelliaceae</taxon>
        <taxon>Thalassotalea</taxon>
    </lineage>
</organism>
<evidence type="ECO:0000313" key="1">
    <source>
        <dbReference type="EMBL" id="GLX79969.1"/>
    </source>
</evidence>
<evidence type="ECO:0000313" key="2">
    <source>
        <dbReference type="Proteomes" id="UP001157186"/>
    </source>
</evidence>
<name>A0ABQ6GXE6_9GAMM</name>
<dbReference type="EMBL" id="BSST01000001">
    <property type="protein sequence ID" value="GLX79969.1"/>
    <property type="molecule type" value="Genomic_DNA"/>
</dbReference>
<dbReference type="Proteomes" id="UP001157186">
    <property type="component" value="Unassembled WGS sequence"/>
</dbReference>
<reference evidence="1 2" key="1">
    <citation type="submission" date="2023-03" db="EMBL/GenBank/DDBJ databases">
        <title>Draft genome sequence of Thalassotalea insulae KCTC 62186T.</title>
        <authorList>
            <person name="Sawabe T."/>
        </authorList>
    </citation>
    <scope>NUCLEOTIDE SEQUENCE [LARGE SCALE GENOMIC DNA]</scope>
    <source>
        <strain evidence="1 2">KCTC 62186</strain>
    </source>
</reference>
<gene>
    <name evidence="1" type="ORF">tinsulaeT_33090</name>
</gene>
<accession>A0ABQ6GXE6</accession>